<accession>A0ABS5KX43</accession>
<reference evidence="4 5" key="1">
    <citation type="submission" date="2020-02" db="EMBL/GenBank/DDBJ databases">
        <title>Acidophilic actinobacteria isolated from forest soil.</title>
        <authorList>
            <person name="Golinska P."/>
        </authorList>
    </citation>
    <scope>NUCLEOTIDE SEQUENCE [LARGE SCALE GENOMIC DNA]</scope>
    <source>
        <strain evidence="4 5">NL8</strain>
    </source>
</reference>
<gene>
    <name evidence="4" type="ORF">KGQ19_27590</name>
</gene>
<organism evidence="4 5">
    <name type="scientific">Catenulispora pinistramenti</name>
    <dbReference type="NCBI Taxonomy" id="2705254"/>
    <lineage>
        <taxon>Bacteria</taxon>
        <taxon>Bacillati</taxon>
        <taxon>Actinomycetota</taxon>
        <taxon>Actinomycetes</taxon>
        <taxon>Catenulisporales</taxon>
        <taxon>Catenulisporaceae</taxon>
        <taxon>Catenulispora</taxon>
    </lineage>
</organism>
<evidence type="ECO:0000256" key="1">
    <source>
        <dbReference type="SAM" id="MobiDB-lite"/>
    </source>
</evidence>
<dbReference type="Proteomes" id="UP000730482">
    <property type="component" value="Unassembled WGS sequence"/>
</dbReference>
<protein>
    <recommendedName>
        <fullName evidence="3">DUF11 domain-containing protein</fullName>
    </recommendedName>
</protein>
<comment type="caution">
    <text evidence="4">The sequence shown here is derived from an EMBL/GenBank/DDBJ whole genome shotgun (WGS) entry which is preliminary data.</text>
</comment>
<dbReference type="InterPro" id="IPR001434">
    <property type="entry name" value="OmcB-like_DUF11"/>
</dbReference>
<dbReference type="EMBL" id="JAAFYZ010000109">
    <property type="protein sequence ID" value="MBS2550641.1"/>
    <property type="molecule type" value="Genomic_DNA"/>
</dbReference>
<evidence type="ECO:0000259" key="3">
    <source>
        <dbReference type="Pfam" id="PF01345"/>
    </source>
</evidence>
<evidence type="ECO:0000256" key="2">
    <source>
        <dbReference type="SAM" id="SignalP"/>
    </source>
</evidence>
<name>A0ABS5KX43_9ACTN</name>
<evidence type="ECO:0000313" key="5">
    <source>
        <dbReference type="Proteomes" id="UP000730482"/>
    </source>
</evidence>
<dbReference type="RefSeq" id="WP_212013850.1">
    <property type="nucleotide sequence ID" value="NZ_JAAFYZ010000109.1"/>
</dbReference>
<feature type="signal peptide" evidence="2">
    <location>
        <begin position="1"/>
        <end position="31"/>
    </location>
</feature>
<feature type="domain" description="DUF11" evidence="3">
    <location>
        <begin position="43"/>
        <end position="152"/>
    </location>
</feature>
<feature type="region of interest" description="Disordered" evidence="1">
    <location>
        <begin position="146"/>
        <end position="176"/>
    </location>
</feature>
<feature type="chain" id="PRO_5045443748" description="DUF11 domain-containing protein" evidence="2">
    <location>
        <begin position="32"/>
        <end position="176"/>
    </location>
</feature>
<keyword evidence="2" id="KW-0732">Signal</keyword>
<sequence length="176" mass="18727">MTLRNLPVAFATLAFAAVAGVAGAVPAQAHAGNADNGRIQLTVTHRGPIFTDNNDLGYDIIVTNNGPDTATGVVLRTTGWDCEADAQNREACKPIPDRFDPAKPMDFETDLGTIPAGGHAEFSVFTTIPDENAGFIRTTTEVVRSDQYDTRSEPGACDSGWEPQPDCMSDVVDLSK</sequence>
<proteinExistence type="predicted"/>
<evidence type="ECO:0000313" key="4">
    <source>
        <dbReference type="EMBL" id="MBS2550641.1"/>
    </source>
</evidence>
<keyword evidence="5" id="KW-1185">Reference proteome</keyword>
<dbReference type="Pfam" id="PF01345">
    <property type="entry name" value="DUF11"/>
    <property type="match status" value="1"/>
</dbReference>